<dbReference type="InterPro" id="IPR007803">
    <property type="entry name" value="Asp/Arg/Pro-Hydrxlase"/>
</dbReference>
<dbReference type="InterPro" id="IPR027443">
    <property type="entry name" value="IPNS-like_sf"/>
</dbReference>
<reference evidence="2 3" key="1">
    <citation type="submission" date="2023-07" db="EMBL/GenBank/DDBJ databases">
        <title>Sorghum-associated microbial communities from plants grown in Nebraska, USA.</title>
        <authorList>
            <person name="Schachtman D."/>
        </authorList>
    </citation>
    <scope>NUCLEOTIDE SEQUENCE [LARGE SCALE GENOMIC DNA]</scope>
    <source>
        <strain evidence="2 3">4138</strain>
    </source>
</reference>
<protein>
    <submittedName>
        <fullName evidence="2">Mannose-6-phosphate isomerase-like protein (Cupin superfamily)</fullName>
    </submittedName>
</protein>
<dbReference type="Proteomes" id="UP001257909">
    <property type="component" value="Unassembled WGS sequence"/>
</dbReference>
<dbReference type="RefSeq" id="WP_310281859.1">
    <property type="nucleotide sequence ID" value="NZ_JAVDWR010000029.1"/>
</dbReference>
<dbReference type="Pfam" id="PF05118">
    <property type="entry name" value="Asp_Arg_Hydrox"/>
    <property type="match status" value="1"/>
</dbReference>
<organism evidence="2 3">
    <name type="scientific">Rheinheimera soli</name>
    <dbReference type="NCBI Taxonomy" id="443616"/>
    <lineage>
        <taxon>Bacteria</taxon>
        <taxon>Pseudomonadati</taxon>
        <taxon>Pseudomonadota</taxon>
        <taxon>Gammaproteobacteria</taxon>
        <taxon>Chromatiales</taxon>
        <taxon>Chromatiaceae</taxon>
        <taxon>Rheinheimera</taxon>
    </lineage>
</organism>
<sequence length="200" mass="22911">MTICSFALLGPVAGFQHMREELELLLQLQWHAHVNKRDYQGGWDVLPLRCVSEHLNAHGILQSFAIYPTDDWSNLPQLEQSPALLRFVTALPYSVKSIRLMRLHPGAEIKPHRDQGLCLEQGEARLHLPLQTNDLLKFFVNDQQVPMQAGQLWYINADQVHRVENKGAEARINLVLDCVVNTELKEQIYAGWNTELSRVN</sequence>
<gene>
    <name evidence="2" type="ORF">J2W69_004035</name>
</gene>
<keyword evidence="3" id="KW-1185">Reference proteome</keyword>
<dbReference type="SUPFAM" id="SSF51197">
    <property type="entry name" value="Clavaminate synthase-like"/>
    <property type="match status" value="1"/>
</dbReference>
<dbReference type="Gene3D" id="2.60.120.330">
    <property type="entry name" value="B-lactam Antibiotic, Isopenicillin N Synthase, Chain"/>
    <property type="match status" value="1"/>
</dbReference>
<proteinExistence type="predicted"/>
<accession>A0ABU1W504</accession>
<feature type="domain" description="Aspartyl/asparaginy/proline hydroxylase" evidence="1">
    <location>
        <begin position="15"/>
        <end position="178"/>
    </location>
</feature>
<comment type="caution">
    <text evidence="2">The sequence shown here is derived from an EMBL/GenBank/DDBJ whole genome shotgun (WGS) entry which is preliminary data.</text>
</comment>
<dbReference type="EMBL" id="JAVDWR010000029">
    <property type="protein sequence ID" value="MDR7123052.1"/>
    <property type="molecule type" value="Genomic_DNA"/>
</dbReference>
<evidence type="ECO:0000313" key="2">
    <source>
        <dbReference type="EMBL" id="MDR7123052.1"/>
    </source>
</evidence>
<name>A0ABU1W504_9GAMM</name>
<evidence type="ECO:0000259" key="1">
    <source>
        <dbReference type="Pfam" id="PF05118"/>
    </source>
</evidence>
<evidence type="ECO:0000313" key="3">
    <source>
        <dbReference type="Proteomes" id="UP001257909"/>
    </source>
</evidence>